<proteinExistence type="predicted"/>
<sequence>MPVRSGAGAGFANSGQQRCGGRPLVSMEKLPLRVLGESITAQGEQGNVGPKHRLR</sequence>
<protein>
    <submittedName>
        <fullName evidence="2">Uncharacterized protein</fullName>
    </submittedName>
</protein>
<evidence type="ECO:0000313" key="2">
    <source>
        <dbReference type="EMBL" id="AUW41252.1"/>
    </source>
</evidence>
<accession>A0A2K9YZ26</accession>
<dbReference type="Proteomes" id="UP000238523">
    <property type="component" value="Chromosome"/>
</dbReference>
<organism evidence="2 3">
    <name type="scientific">Rhizobium leguminosarum</name>
    <dbReference type="NCBI Taxonomy" id="384"/>
    <lineage>
        <taxon>Bacteria</taxon>
        <taxon>Pseudomonadati</taxon>
        <taxon>Pseudomonadota</taxon>
        <taxon>Alphaproteobacteria</taxon>
        <taxon>Hyphomicrobiales</taxon>
        <taxon>Rhizobiaceae</taxon>
        <taxon>Rhizobium/Agrobacterium group</taxon>
        <taxon>Rhizobium</taxon>
    </lineage>
</organism>
<dbReference type="EMBL" id="CP025012">
    <property type="protein sequence ID" value="AUW41252.1"/>
    <property type="molecule type" value="Genomic_DNA"/>
</dbReference>
<evidence type="ECO:0000313" key="3">
    <source>
        <dbReference type="Proteomes" id="UP000238523"/>
    </source>
</evidence>
<feature type="region of interest" description="Disordered" evidence="1">
    <location>
        <begin position="1"/>
        <end position="24"/>
    </location>
</feature>
<gene>
    <name evidence="2" type="ORF">CUJ84_Chr000851</name>
</gene>
<evidence type="ECO:0000256" key="1">
    <source>
        <dbReference type="SAM" id="MobiDB-lite"/>
    </source>
</evidence>
<dbReference type="AlphaFoldDB" id="A0A2K9YZ26"/>
<reference evidence="2 3" key="1">
    <citation type="submission" date="2017-11" db="EMBL/GenBank/DDBJ databases">
        <title>Complete genome of Rhizobium leguminosarum Norway, an ineffective micro-symbiont.</title>
        <authorList>
            <person name="Hoffrichter A."/>
            <person name="Liang J."/>
            <person name="Brachmann A."/>
            <person name="Marin M."/>
        </authorList>
    </citation>
    <scope>NUCLEOTIDE SEQUENCE [LARGE SCALE GENOMIC DNA]</scope>
    <source>
        <strain evidence="2 3">Norway</strain>
    </source>
</reference>
<name>A0A2K9YZ26_RHILE</name>